<keyword evidence="10 12" id="KW-0496">Mitochondrion</keyword>
<evidence type="ECO:0000256" key="7">
    <source>
        <dbReference type="ARBA" id="ARBA00022781"/>
    </source>
</evidence>
<dbReference type="GO" id="GO:0015986">
    <property type="term" value="P:proton motive force-driven ATP synthesis"/>
    <property type="evidence" value="ECO:0007669"/>
    <property type="project" value="InterPro"/>
</dbReference>
<keyword evidence="6 12" id="KW-0812">Transmembrane</keyword>
<keyword evidence="9 12" id="KW-0406">Ion transport</keyword>
<evidence type="ECO:0000256" key="5">
    <source>
        <dbReference type="ARBA" id="ARBA00022547"/>
    </source>
</evidence>
<comment type="subcellular location">
    <subcellularLocation>
        <location evidence="1 12">Mitochondrion membrane</location>
        <topology evidence="1 12">Single-pass membrane protein</topology>
    </subcellularLocation>
</comment>
<evidence type="ECO:0000256" key="8">
    <source>
        <dbReference type="ARBA" id="ARBA00022989"/>
    </source>
</evidence>
<keyword evidence="5 12" id="KW-0138">CF(0)</keyword>
<evidence type="ECO:0000313" key="14">
    <source>
        <dbReference type="EMBL" id="AEG25311.1"/>
    </source>
</evidence>
<accession>G8EEJ9</accession>
<dbReference type="EMBL" id="JF808723">
    <property type="protein sequence ID" value="AEG25311.1"/>
    <property type="molecule type" value="Genomic_DNA"/>
</dbReference>
<evidence type="ECO:0000256" key="4">
    <source>
        <dbReference type="ARBA" id="ARBA00022448"/>
    </source>
</evidence>
<evidence type="ECO:0000256" key="3">
    <source>
        <dbReference type="ARBA" id="ARBA00011291"/>
    </source>
</evidence>
<evidence type="ECO:0000256" key="11">
    <source>
        <dbReference type="ARBA" id="ARBA00023136"/>
    </source>
</evidence>
<evidence type="ECO:0000256" key="1">
    <source>
        <dbReference type="ARBA" id="ARBA00004304"/>
    </source>
</evidence>
<keyword evidence="11 13" id="KW-0472">Membrane</keyword>
<dbReference type="GO" id="GO:0045259">
    <property type="term" value="C:proton-transporting ATP synthase complex"/>
    <property type="evidence" value="ECO:0007669"/>
    <property type="project" value="UniProtKB-KW"/>
</dbReference>
<keyword evidence="4 12" id="KW-0813">Transport</keyword>
<evidence type="ECO:0000256" key="10">
    <source>
        <dbReference type="ARBA" id="ARBA00023128"/>
    </source>
</evidence>
<evidence type="ECO:0000256" key="13">
    <source>
        <dbReference type="SAM" id="Phobius"/>
    </source>
</evidence>
<proteinExistence type="inferred from homology"/>
<comment type="subunit">
    <text evidence="3">F-type ATPases have 2 components, CF(1) - the catalytic core - and CF(0) - the membrane proton channel.</text>
</comment>
<evidence type="ECO:0000256" key="6">
    <source>
        <dbReference type="ARBA" id="ARBA00022692"/>
    </source>
</evidence>
<feature type="transmembrane region" description="Helical" evidence="13">
    <location>
        <begin position="6"/>
        <end position="33"/>
    </location>
</feature>
<evidence type="ECO:0000256" key="9">
    <source>
        <dbReference type="ARBA" id="ARBA00023065"/>
    </source>
</evidence>
<dbReference type="InterPro" id="IPR001421">
    <property type="entry name" value="ATP8_metazoa"/>
</dbReference>
<sequence>MPQMSPLLWFFLFFNMMLVLIYTSIIIYFIIFVSELSFKNKSTKIKLNKFNNKW</sequence>
<geneLocation type="mitochondrion" evidence="14"/>
<reference evidence="14" key="1">
    <citation type="submission" date="2011-04" db="EMBL/GenBank/DDBJ databases">
        <title>Rapid evolution of the mitochondrial genome in chalcidoid wasps (Hymenoptera: Chalcidoidea) driven by parasitic lifestyles.</title>
        <authorList>
            <person name="Xiao J.-H."/>
            <person name="Jia J.-G."/>
            <person name="Huang D.-W."/>
        </authorList>
    </citation>
    <scope>NUCLEOTIDE SEQUENCE</scope>
    <source>
        <strain evidence="14">PsphisI1_hn</strain>
    </source>
</reference>
<keyword evidence="7 12" id="KW-0375">Hydrogen ion transport</keyword>
<evidence type="ECO:0000256" key="12">
    <source>
        <dbReference type="RuleBase" id="RU003661"/>
    </source>
</evidence>
<dbReference type="AlphaFoldDB" id="G8EEJ9"/>
<organism evidence="14">
    <name type="scientific">Philotrypesis pilosa</name>
    <dbReference type="NCBI Taxonomy" id="358048"/>
    <lineage>
        <taxon>Eukaryota</taxon>
        <taxon>Metazoa</taxon>
        <taxon>Ecdysozoa</taxon>
        <taxon>Arthropoda</taxon>
        <taxon>Hexapoda</taxon>
        <taxon>Insecta</taxon>
        <taxon>Pterygota</taxon>
        <taxon>Neoptera</taxon>
        <taxon>Endopterygota</taxon>
        <taxon>Hymenoptera</taxon>
        <taxon>Apocrita</taxon>
        <taxon>Proctotrupomorpha</taxon>
        <taxon>Chalcidoidea</taxon>
        <taxon>Pteromalidae</taxon>
        <taxon>Sycoryctinae</taxon>
        <taxon>Philotrypesini</taxon>
        <taxon>Philotrypesis</taxon>
    </lineage>
</organism>
<dbReference type="GO" id="GO:0015078">
    <property type="term" value="F:proton transmembrane transporter activity"/>
    <property type="evidence" value="ECO:0007669"/>
    <property type="project" value="InterPro"/>
</dbReference>
<dbReference type="Pfam" id="PF00895">
    <property type="entry name" value="ATP-synt_8"/>
    <property type="match status" value="1"/>
</dbReference>
<gene>
    <name evidence="14" type="primary">ATP8</name>
</gene>
<protein>
    <recommendedName>
        <fullName evidence="12">ATP synthase complex subunit 8</fullName>
    </recommendedName>
</protein>
<evidence type="ECO:0000256" key="2">
    <source>
        <dbReference type="ARBA" id="ARBA00008892"/>
    </source>
</evidence>
<dbReference type="GO" id="GO:0031966">
    <property type="term" value="C:mitochondrial membrane"/>
    <property type="evidence" value="ECO:0007669"/>
    <property type="project" value="UniProtKB-SubCell"/>
</dbReference>
<comment type="similarity">
    <text evidence="2 12">Belongs to the ATPase protein 8 family.</text>
</comment>
<name>G8EEJ9_9HYME</name>
<keyword evidence="8 13" id="KW-1133">Transmembrane helix</keyword>